<dbReference type="GO" id="GO:0000162">
    <property type="term" value="P:L-tryptophan biosynthetic process"/>
    <property type="evidence" value="ECO:0007669"/>
    <property type="project" value="TreeGrafter"/>
</dbReference>
<dbReference type="AlphaFoldDB" id="A0A3E1NPG1"/>
<dbReference type="Proteomes" id="UP000261284">
    <property type="component" value="Unassembled WGS sequence"/>
</dbReference>
<dbReference type="Gene3D" id="3.60.120.10">
    <property type="entry name" value="Anthranilate synthase"/>
    <property type="match status" value="1"/>
</dbReference>
<dbReference type="Pfam" id="PF00425">
    <property type="entry name" value="Chorismate_bind"/>
    <property type="match status" value="1"/>
</dbReference>
<accession>A0A3E1NPG1</accession>
<comment type="caution">
    <text evidence="2">The sequence shown here is derived from an EMBL/GenBank/DDBJ whole genome shotgun (WGS) entry which is preliminary data.</text>
</comment>
<name>A0A3E1NPG1_9BACT</name>
<feature type="domain" description="Chorismate-utilising enzyme C-terminal" evidence="1">
    <location>
        <begin position="159"/>
        <end position="416"/>
    </location>
</feature>
<keyword evidence="3" id="KW-1185">Reference proteome</keyword>
<reference evidence="2 3" key="1">
    <citation type="submission" date="2018-08" db="EMBL/GenBank/DDBJ databases">
        <title>Chitinophagaceae sp. K23C18032701, a novel bacterium isolated from forest soil.</title>
        <authorList>
            <person name="Wang C."/>
        </authorList>
    </citation>
    <scope>NUCLEOTIDE SEQUENCE [LARGE SCALE GENOMIC DNA]</scope>
    <source>
        <strain evidence="2 3">K23C18032701</strain>
    </source>
</reference>
<dbReference type="EMBL" id="QTJU01000001">
    <property type="protein sequence ID" value="RFM29829.1"/>
    <property type="molecule type" value="Genomic_DNA"/>
</dbReference>
<sequence length="425" mass="47842">MPREQASFPINDFDVFKRQMLNWANRFNICCFLDNHNYTHTPNRYQCLLAVDAIDTFRVPVSNPGTMQALQQFLQQHNDWLFGHFNFDFGHPSHLPDTIGFPDAFLFQPATVIELQQHTVHISCYHHTPEQVFRVISAETPASAQSPAITPAFTPRISQADYIAKIQALQKHILRGDCYEINFCQEFYAASAQLNPLATYLRLAAASPAPFAAYYKTGEHHLLCASPERYVYREAQTLLSQPIKGTARRDTTNVHADELLRQQLFNSSKDRSENVMVVDLVRNDFSRLCLPGSVHVQELFGVYSFPQVHQLISTITGTLPSQATFAAILEATFPMGSMTGAPKQKVLELTSRYETVKRGIYSGTVGYIKPGGDFDFNVVIRSLLYNAQTQYLSYLVGGGITFYSDAAKEYEECLLKAAGIKKALL</sequence>
<dbReference type="PRINTS" id="PR00095">
    <property type="entry name" value="ANTSNTHASEI"/>
</dbReference>
<organism evidence="2 3">
    <name type="scientific">Deminuibacter soli</name>
    <dbReference type="NCBI Taxonomy" id="2291815"/>
    <lineage>
        <taxon>Bacteria</taxon>
        <taxon>Pseudomonadati</taxon>
        <taxon>Bacteroidota</taxon>
        <taxon>Chitinophagia</taxon>
        <taxon>Chitinophagales</taxon>
        <taxon>Chitinophagaceae</taxon>
        <taxon>Deminuibacter</taxon>
    </lineage>
</organism>
<dbReference type="PANTHER" id="PTHR11236">
    <property type="entry name" value="AMINOBENZOATE/ANTHRANILATE SYNTHASE"/>
    <property type="match status" value="1"/>
</dbReference>
<dbReference type="SUPFAM" id="SSF56322">
    <property type="entry name" value="ADC synthase"/>
    <property type="match status" value="1"/>
</dbReference>
<evidence type="ECO:0000313" key="3">
    <source>
        <dbReference type="Proteomes" id="UP000261284"/>
    </source>
</evidence>
<dbReference type="InterPro" id="IPR005801">
    <property type="entry name" value="ADC_synthase"/>
</dbReference>
<evidence type="ECO:0000313" key="2">
    <source>
        <dbReference type="EMBL" id="RFM29829.1"/>
    </source>
</evidence>
<dbReference type="OrthoDB" id="9803598at2"/>
<dbReference type="GO" id="GO:0046820">
    <property type="term" value="F:4-amino-4-deoxychorismate synthase activity"/>
    <property type="evidence" value="ECO:0007669"/>
    <property type="project" value="TreeGrafter"/>
</dbReference>
<gene>
    <name evidence="2" type="ORF">DXN05_02300</name>
</gene>
<proteinExistence type="predicted"/>
<protein>
    <submittedName>
        <fullName evidence="2">Anthranilate synthase component I family protein</fullName>
    </submittedName>
</protein>
<dbReference type="InterPro" id="IPR015890">
    <property type="entry name" value="Chorismate_C"/>
</dbReference>
<dbReference type="PANTHER" id="PTHR11236:SF50">
    <property type="entry name" value="AMINODEOXYCHORISMATE SYNTHASE COMPONENT 1"/>
    <property type="match status" value="1"/>
</dbReference>
<dbReference type="InterPro" id="IPR019999">
    <property type="entry name" value="Anth_synth_I-like"/>
</dbReference>
<evidence type="ECO:0000259" key="1">
    <source>
        <dbReference type="Pfam" id="PF00425"/>
    </source>
</evidence>